<dbReference type="GO" id="GO:0005524">
    <property type="term" value="F:ATP binding"/>
    <property type="evidence" value="ECO:0007669"/>
    <property type="project" value="InterPro"/>
</dbReference>
<dbReference type="GO" id="GO:0016887">
    <property type="term" value="F:ATP hydrolysis activity"/>
    <property type="evidence" value="ECO:0007669"/>
    <property type="project" value="InterPro"/>
</dbReference>
<dbReference type="PANTHER" id="PTHR42759">
    <property type="entry name" value="MOXR FAMILY PROTEIN"/>
    <property type="match status" value="1"/>
</dbReference>
<dbReference type="InterPro" id="IPR003593">
    <property type="entry name" value="AAA+_ATPase"/>
</dbReference>
<dbReference type="RefSeq" id="WP_198159459.1">
    <property type="nucleotide sequence ID" value="NZ_CAWRCI010000008.1"/>
</dbReference>
<dbReference type="AlphaFoldDB" id="A0A128F0X4"/>
<keyword evidence="3" id="KW-1185">Reference proteome</keyword>
<dbReference type="SUPFAM" id="SSF52540">
    <property type="entry name" value="P-loop containing nucleoside triphosphate hydrolases"/>
    <property type="match status" value="1"/>
</dbReference>
<organism evidence="2 3">
    <name type="scientific">Grimontia marina</name>
    <dbReference type="NCBI Taxonomy" id="646534"/>
    <lineage>
        <taxon>Bacteria</taxon>
        <taxon>Pseudomonadati</taxon>
        <taxon>Pseudomonadota</taxon>
        <taxon>Gammaproteobacteria</taxon>
        <taxon>Vibrionales</taxon>
        <taxon>Vibrionaceae</taxon>
        <taxon>Grimontia</taxon>
    </lineage>
</organism>
<accession>A0A128F0X4</accession>
<dbReference type="InterPro" id="IPR011704">
    <property type="entry name" value="ATPase_dyneun-rel_AAA"/>
</dbReference>
<evidence type="ECO:0000259" key="1">
    <source>
        <dbReference type="SMART" id="SM00382"/>
    </source>
</evidence>
<reference evidence="3" key="1">
    <citation type="submission" date="2016-02" db="EMBL/GenBank/DDBJ databases">
        <authorList>
            <person name="Rodrigo-Torres Lidia"/>
            <person name="Arahal R.David."/>
        </authorList>
    </citation>
    <scope>NUCLEOTIDE SEQUENCE [LARGE SCALE GENOMIC DNA]</scope>
    <source>
        <strain evidence="3">CECT 8713</strain>
    </source>
</reference>
<dbReference type="PANTHER" id="PTHR42759:SF1">
    <property type="entry name" value="MAGNESIUM-CHELATASE SUBUNIT CHLD"/>
    <property type="match status" value="1"/>
</dbReference>
<evidence type="ECO:0000313" key="3">
    <source>
        <dbReference type="Proteomes" id="UP000073601"/>
    </source>
</evidence>
<dbReference type="SMART" id="SM00382">
    <property type="entry name" value="AAA"/>
    <property type="match status" value="1"/>
</dbReference>
<evidence type="ECO:0000313" key="2">
    <source>
        <dbReference type="EMBL" id="CZF80070.1"/>
    </source>
</evidence>
<sequence length="302" mass="34460">MTERQGQRETDFPQTVMDIRHALKAGGYICDKSLAFSLSLMKQLERPLLLEGEAGVGKTSVATQIAASLGRPLIRLQCYEGLSVSQTLYEWNYQRQLLSIRLLEKQQDIDIEGEIYAEKYLLERPLLKAMRTVEPSVLLIDEIDRADQEFEAFLLELLGEFQVTIPEIGTLKAKSSPLVILTSNGTRTLSDALRRRCLYHYIDYPTAQEELAIVVARIPDIDIRLAEQISRFVQALRRRELKKVPGIAETLDWAEALLGLEYKSLDDNLECLHLSLTCLLKHKEDRFQLTTDELEKLVVIAK</sequence>
<gene>
    <name evidence="2" type="primary">nirQ_2</name>
    <name evidence="2" type="ORF">GMA8713_01241</name>
</gene>
<dbReference type="InterPro" id="IPR050764">
    <property type="entry name" value="CbbQ/NirQ/NorQ/GpvN"/>
</dbReference>
<proteinExistence type="predicted"/>
<dbReference type="CDD" id="cd00009">
    <property type="entry name" value="AAA"/>
    <property type="match status" value="1"/>
</dbReference>
<dbReference type="InterPro" id="IPR027417">
    <property type="entry name" value="P-loop_NTPase"/>
</dbReference>
<dbReference type="EMBL" id="FIZY01000008">
    <property type="protein sequence ID" value="CZF80070.1"/>
    <property type="molecule type" value="Genomic_DNA"/>
</dbReference>
<protein>
    <submittedName>
        <fullName evidence="2">Denitrification regulatory protein NirQ</fullName>
    </submittedName>
</protein>
<feature type="domain" description="AAA+ ATPase" evidence="1">
    <location>
        <begin position="44"/>
        <end position="203"/>
    </location>
</feature>
<dbReference type="Pfam" id="PF07728">
    <property type="entry name" value="AAA_5"/>
    <property type="match status" value="1"/>
</dbReference>
<dbReference type="Gene3D" id="3.40.50.300">
    <property type="entry name" value="P-loop containing nucleotide triphosphate hydrolases"/>
    <property type="match status" value="1"/>
</dbReference>
<dbReference type="Proteomes" id="UP000073601">
    <property type="component" value="Unassembled WGS sequence"/>
</dbReference>
<name>A0A128F0X4_9GAMM</name>